<name>A0A9Y1N649_9BETA</name>
<feature type="compositionally biased region" description="Polar residues" evidence="1">
    <location>
        <begin position="382"/>
        <end position="394"/>
    </location>
</feature>
<evidence type="ECO:0000313" key="3">
    <source>
        <dbReference type="EMBL" id="WEG68839.1"/>
    </source>
</evidence>
<reference evidence="3" key="2">
    <citation type="submission" date="2023-06" db="EMBL/GenBank/DDBJ databases">
        <title>Isolation and genome sequencing of cytomegaloviruses from Natal multimammate mice (Mastomys natalensis).</title>
        <authorList>
            <person name="Jarvis M.A."/>
            <person name="Davison A.J."/>
        </authorList>
    </citation>
    <scope>NUCLEOTIDE SEQUENCE</scope>
    <source>
        <strain evidence="3">Mnat29</strain>
    </source>
</reference>
<feature type="region of interest" description="Disordered" evidence="1">
    <location>
        <begin position="367"/>
        <end position="476"/>
    </location>
</feature>
<feature type="region of interest" description="Disordered" evidence="1">
    <location>
        <begin position="190"/>
        <end position="254"/>
    </location>
</feature>
<feature type="compositionally biased region" description="Basic and acidic residues" evidence="1">
    <location>
        <begin position="200"/>
        <end position="211"/>
    </location>
</feature>
<sequence length="611" mass="67000">MFYITLFTCIVIHTCTLCTSTSTDTGDTVADVSVTFTVHGDKCVSEHEIVSCEISSDGEGRRVRISHAGTALTCQLNNSVSSITVKRRNVSRHRDNVTCSEHKKLLAELYSLMRDTSQIICLKCLSSESVTTLVYAILSSLSTGDQSIYNSKPTHLHENGQVSIPLTIVSNGIQPPSRAINYAAQTSAPSISGTGAVAEDQEKIPQTEKIRSLQRKSRSSRDTFGKRSAVSTTTDTSSHPDENSMRDANAESPTATEIYRLRRIWYPSRRSDTTIPLSNNNDSYHRSELYKLGRHPDYTSTSMEVHKPARDGPKRAILSKISHSHTSTYDVQTPNNDLSIQTNAGIPKYPTADGIQYKSTDSDVAGLADGRSTDTRNADKFASTQRNPTVSGQVYTRRAGIAPARGKYHRRYSRSVVQTSETETPSTKTETSTVFGYALRNKRAAGDGGSDSNFTTSDSGTTHLYTHKPSNGVEAANASTDSKIISGVTSHSIQPDVVSRTERKSETYLTESTDVTATAPHIHLTTGQESTFPIIDILGKPPLEQHEKTSASTPTRDVEEITTEEPIRRWVVTHPPFLLITTLTAAGLLVWLSTTLLVSLMRRASSVHYYR</sequence>
<protein>
    <submittedName>
        <fullName evidence="3">Membrane protein m121</fullName>
    </submittedName>
</protein>
<keyword evidence="2" id="KW-1133">Transmembrane helix</keyword>
<proteinExistence type="predicted"/>
<feature type="compositionally biased region" description="Polar residues" evidence="1">
    <location>
        <begin position="450"/>
        <end position="464"/>
    </location>
</feature>
<feature type="transmembrane region" description="Helical" evidence="2">
    <location>
        <begin position="577"/>
        <end position="601"/>
    </location>
</feature>
<evidence type="ECO:0000256" key="2">
    <source>
        <dbReference type="SAM" id="Phobius"/>
    </source>
</evidence>
<feature type="compositionally biased region" description="Low complexity" evidence="1">
    <location>
        <begin position="419"/>
        <end position="433"/>
    </location>
</feature>
<keyword evidence="2" id="KW-0812">Transmembrane</keyword>
<gene>
    <name evidence="3" type="primary">m121</name>
</gene>
<evidence type="ECO:0000256" key="1">
    <source>
        <dbReference type="SAM" id="MobiDB-lite"/>
    </source>
</evidence>
<accession>A0A9Y1N649</accession>
<reference evidence="3" key="1">
    <citation type="submission" date="2022-09" db="EMBL/GenBank/DDBJ databases">
        <authorList>
            <person name="Vucak M."/>
            <person name="Davison A.J."/>
        </authorList>
    </citation>
    <scope>NUCLEOTIDE SEQUENCE</scope>
    <source>
        <strain evidence="3">Mnat29</strain>
    </source>
</reference>
<organism evidence="3">
    <name type="scientific">Mastomys natalensis cytomegalovirus 1</name>
    <dbReference type="NCBI Taxonomy" id="2973541"/>
    <lineage>
        <taxon>Viruses</taxon>
        <taxon>Duplodnaviria</taxon>
        <taxon>Heunggongvirae</taxon>
        <taxon>Peploviricota</taxon>
        <taxon>Herviviricetes</taxon>
        <taxon>Herpesvirales</taxon>
        <taxon>Orthoherpesviridae</taxon>
        <taxon>Betaherpesvirinae</taxon>
        <taxon>Muromegalovirus</taxon>
    </lineage>
</organism>
<keyword evidence="2" id="KW-0472">Membrane</keyword>
<dbReference type="EMBL" id="OP429121">
    <property type="protein sequence ID" value="WEG68839.1"/>
    <property type="molecule type" value="Genomic_DNA"/>
</dbReference>
<feature type="compositionally biased region" description="Basic and acidic residues" evidence="1">
    <location>
        <begin position="238"/>
        <end position="249"/>
    </location>
</feature>